<evidence type="ECO:0008006" key="3">
    <source>
        <dbReference type="Google" id="ProtNLM"/>
    </source>
</evidence>
<dbReference type="OMA" id="EQGHWPE"/>
<comment type="caution">
    <text evidence="1">The sequence shown here is derived from an EMBL/GenBank/DDBJ whole genome shotgun (WGS) entry which is preliminary data.</text>
</comment>
<dbReference type="OrthoDB" id="5899368at2"/>
<organism evidence="1 2">
    <name type="scientific">Vibrio furnissii</name>
    <dbReference type="NCBI Taxonomy" id="29494"/>
    <lineage>
        <taxon>Bacteria</taxon>
        <taxon>Pseudomonadati</taxon>
        <taxon>Pseudomonadota</taxon>
        <taxon>Gammaproteobacteria</taxon>
        <taxon>Vibrionales</taxon>
        <taxon>Vibrionaceae</taxon>
        <taxon>Vibrio</taxon>
    </lineage>
</organism>
<dbReference type="InterPro" id="IPR011990">
    <property type="entry name" value="TPR-like_helical_dom_sf"/>
</dbReference>
<reference evidence="1 2" key="1">
    <citation type="submission" date="2015-08" db="EMBL/GenBank/DDBJ databases">
        <title>Antibacterial properties of a collection of Vibrionaceae strains.</title>
        <authorList>
            <person name="Giubergia S."/>
        </authorList>
    </citation>
    <scope>NUCLEOTIDE SEQUENCE [LARGE SCALE GENOMIC DNA]</scope>
    <source>
        <strain evidence="1 2">S0821</strain>
    </source>
</reference>
<sequence length="164" mass="19098">MNLQQCWTTYLQAEKLLEQGHWPQAHYLFEDVLHHLPHHIQHATHDENTKPCQMSCLIAGLRDAAVAQSEILNNMGQYQRAFEVLNQAYALLQFMSIEELDLVAAVSPVLEKHSHDLLRHIGAFCLAQRNASWQLEYEQVEKAHHYFTQLKSYRELQSRVPVIN</sequence>
<evidence type="ECO:0000313" key="1">
    <source>
        <dbReference type="EMBL" id="KQH87148.1"/>
    </source>
</evidence>
<dbReference type="GeneID" id="50537598"/>
<dbReference type="SUPFAM" id="SSF48452">
    <property type="entry name" value="TPR-like"/>
    <property type="match status" value="1"/>
</dbReference>
<dbReference type="EMBL" id="LKHS01000004">
    <property type="protein sequence ID" value="KQH87148.1"/>
    <property type="molecule type" value="Genomic_DNA"/>
</dbReference>
<dbReference type="Proteomes" id="UP000051221">
    <property type="component" value="Unassembled WGS sequence"/>
</dbReference>
<evidence type="ECO:0000313" key="2">
    <source>
        <dbReference type="Proteomes" id="UP000051221"/>
    </source>
</evidence>
<gene>
    <name evidence="1" type="ORF">AMR76_05360</name>
</gene>
<dbReference type="AlphaFoldDB" id="A0A0Q2Y351"/>
<proteinExistence type="predicted"/>
<protein>
    <recommendedName>
        <fullName evidence="3">Tetratricopeptide repeat protein</fullName>
    </recommendedName>
</protein>
<name>A0A0Q2Y351_VIBFU</name>
<dbReference type="RefSeq" id="WP_004727552.1">
    <property type="nucleotide sequence ID" value="NZ_CABLCD010000014.1"/>
</dbReference>
<accession>A0A0Q2Y351</accession>
<dbReference type="InParanoid" id="A0A0Q2Y351"/>
<keyword evidence="2" id="KW-1185">Reference proteome</keyword>